<dbReference type="Gene3D" id="1.20.1280.50">
    <property type="match status" value="1"/>
</dbReference>
<dbReference type="ExpressionAtlas" id="A0A178UJL7">
    <property type="expression patterns" value="baseline"/>
</dbReference>
<dbReference type="InterPro" id="IPR001810">
    <property type="entry name" value="F-box_dom"/>
</dbReference>
<dbReference type="PANTHER" id="PTHR32278:SF111">
    <property type="entry name" value="F-BOX PROTEIN PP2-B12-RELATED"/>
    <property type="match status" value="1"/>
</dbReference>
<dbReference type="SMART" id="SM00256">
    <property type="entry name" value="FBOX"/>
    <property type="match status" value="1"/>
</dbReference>
<reference evidence="3" key="1">
    <citation type="journal article" date="2016" name="Proc. Natl. Acad. Sci. U.S.A.">
        <title>Chromosome-level assembly of Arabidopsis thaliana Ler reveals the extent of translocation and inversion polymorphisms.</title>
        <authorList>
            <person name="Zapata L."/>
            <person name="Ding J."/>
            <person name="Willing E.M."/>
            <person name="Hartwig B."/>
            <person name="Bezdan D."/>
            <person name="Jiao W.B."/>
            <person name="Patel V."/>
            <person name="Velikkakam James G."/>
            <person name="Koornneef M."/>
            <person name="Ossowski S."/>
            <person name="Schneeberger K."/>
        </authorList>
    </citation>
    <scope>NUCLEOTIDE SEQUENCE [LARGE SCALE GENOMIC DNA]</scope>
    <source>
        <strain evidence="3">cv. Landsberg erecta</strain>
    </source>
</reference>
<sequence length="253" mass="29289">MEMNFLDLPEECIAAVISFTSPYDACRISAVSKLLRSAADSNNTWERFLPSDYRMCIDNSLSRFSNKQLFLRFCESPLLIEDGRTSFWMEKRSGKKCWMLSARKLDIVWVDSPEFWIWVSIPDSRFEEVAGLLMVCWFEIRGKISTSLLSKATNYGAYLVFKEQEMGAFGFESLPLEVSFRSTRSEVYNNRRVFLKSGTQESREDGWLEIELGEYYVGFDDEEIEMSVLETREGGWKGGIIVQGIEIRPKELL</sequence>
<protein>
    <submittedName>
        <fullName evidence="2">PP2-B12</fullName>
    </submittedName>
</protein>
<dbReference type="PROSITE" id="PS50181">
    <property type="entry name" value="FBOX"/>
    <property type="match status" value="1"/>
</dbReference>
<feature type="domain" description="F-box" evidence="1">
    <location>
        <begin position="2"/>
        <end position="48"/>
    </location>
</feature>
<dbReference type="AlphaFoldDB" id="A0A178UJL7"/>
<evidence type="ECO:0000313" key="3">
    <source>
        <dbReference type="Proteomes" id="UP000078284"/>
    </source>
</evidence>
<gene>
    <name evidence="2" type="ordered locus">AXX17_At5g24400</name>
</gene>
<dbReference type="Proteomes" id="UP000078284">
    <property type="component" value="Chromosome 5"/>
</dbReference>
<dbReference type="Pfam" id="PF00646">
    <property type="entry name" value="F-box"/>
    <property type="match status" value="1"/>
</dbReference>
<proteinExistence type="predicted"/>
<dbReference type="PANTHER" id="PTHR32278">
    <property type="entry name" value="F-BOX DOMAIN-CONTAINING PROTEIN"/>
    <property type="match status" value="1"/>
</dbReference>
<evidence type="ECO:0000313" key="2">
    <source>
        <dbReference type="EMBL" id="OAO93730.1"/>
    </source>
</evidence>
<name>A0A178UJL7_ARATH</name>
<dbReference type="Pfam" id="PF14299">
    <property type="entry name" value="PP2"/>
    <property type="match status" value="1"/>
</dbReference>
<dbReference type="InterPro" id="IPR025886">
    <property type="entry name" value="PP2-like"/>
</dbReference>
<dbReference type="CDD" id="cd22162">
    <property type="entry name" value="F-box_AtSKIP3-like"/>
    <property type="match status" value="1"/>
</dbReference>
<accession>A0A178UJL7</accession>
<dbReference type="EMBL" id="LUHQ01000005">
    <property type="protein sequence ID" value="OAO93730.1"/>
    <property type="molecule type" value="Genomic_DNA"/>
</dbReference>
<dbReference type="InterPro" id="IPR036047">
    <property type="entry name" value="F-box-like_dom_sf"/>
</dbReference>
<evidence type="ECO:0000259" key="1">
    <source>
        <dbReference type="PROSITE" id="PS50181"/>
    </source>
</evidence>
<organism evidence="2 3">
    <name type="scientific">Arabidopsis thaliana</name>
    <name type="common">Mouse-ear cress</name>
    <dbReference type="NCBI Taxonomy" id="3702"/>
    <lineage>
        <taxon>Eukaryota</taxon>
        <taxon>Viridiplantae</taxon>
        <taxon>Streptophyta</taxon>
        <taxon>Embryophyta</taxon>
        <taxon>Tracheophyta</taxon>
        <taxon>Spermatophyta</taxon>
        <taxon>Magnoliopsida</taxon>
        <taxon>eudicotyledons</taxon>
        <taxon>Gunneridae</taxon>
        <taxon>Pentapetalae</taxon>
        <taxon>rosids</taxon>
        <taxon>malvids</taxon>
        <taxon>Brassicales</taxon>
        <taxon>Brassicaceae</taxon>
        <taxon>Camelineae</taxon>
        <taxon>Arabidopsis</taxon>
    </lineage>
</organism>
<comment type="caution">
    <text evidence="2">The sequence shown here is derived from an EMBL/GenBank/DDBJ whole genome shotgun (WGS) entry which is preliminary data.</text>
</comment>
<dbReference type="SUPFAM" id="SSF81383">
    <property type="entry name" value="F-box domain"/>
    <property type="match status" value="1"/>
</dbReference>